<keyword evidence="3" id="KW-1185">Reference proteome</keyword>
<accession>A0AAV7QUY2</accession>
<evidence type="ECO:0000313" key="2">
    <source>
        <dbReference type="EMBL" id="KAJ1142228.1"/>
    </source>
</evidence>
<reference evidence="2" key="1">
    <citation type="journal article" date="2022" name="bioRxiv">
        <title>Sequencing and chromosome-scale assembly of the giantPleurodeles waltlgenome.</title>
        <authorList>
            <person name="Brown T."/>
            <person name="Elewa A."/>
            <person name="Iarovenko S."/>
            <person name="Subramanian E."/>
            <person name="Araus A.J."/>
            <person name="Petzold A."/>
            <person name="Susuki M."/>
            <person name="Suzuki K.-i.T."/>
            <person name="Hayashi T."/>
            <person name="Toyoda A."/>
            <person name="Oliveira C."/>
            <person name="Osipova E."/>
            <person name="Leigh N.D."/>
            <person name="Simon A."/>
            <person name="Yun M.H."/>
        </authorList>
    </citation>
    <scope>NUCLEOTIDE SEQUENCE</scope>
    <source>
        <strain evidence="2">20211129_DDA</strain>
        <tissue evidence="2">Liver</tissue>
    </source>
</reference>
<name>A0AAV7QUY2_PLEWA</name>
<proteinExistence type="predicted"/>
<gene>
    <name evidence="2" type="ORF">NDU88_008555</name>
</gene>
<dbReference type="Proteomes" id="UP001066276">
    <property type="component" value="Chromosome 6"/>
</dbReference>
<dbReference type="AlphaFoldDB" id="A0AAV7QUY2"/>
<sequence length="133" mass="14258">MTLWSRPHPDHPPVVPRSPSSSPRHAFAPGRSAYLQAAPATYLLLLLAFASVGNPLRGYWLGAKDVTTSTLDDGASGTDGVNTDARWIPTFYFAECGFACLPSSAGVIFSFKACVFDINEFSINAMFGVQAEV</sequence>
<feature type="region of interest" description="Disordered" evidence="1">
    <location>
        <begin position="1"/>
        <end position="24"/>
    </location>
</feature>
<comment type="caution">
    <text evidence="2">The sequence shown here is derived from an EMBL/GenBank/DDBJ whole genome shotgun (WGS) entry which is preliminary data.</text>
</comment>
<organism evidence="2 3">
    <name type="scientific">Pleurodeles waltl</name>
    <name type="common">Iberian ribbed newt</name>
    <dbReference type="NCBI Taxonomy" id="8319"/>
    <lineage>
        <taxon>Eukaryota</taxon>
        <taxon>Metazoa</taxon>
        <taxon>Chordata</taxon>
        <taxon>Craniata</taxon>
        <taxon>Vertebrata</taxon>
        <taxon>Euteleostomi</taxon>
        <taxon>Amphibia</taxon>
        <taxon>Batrachia</taxon>
        <taxon>Caudata</taxon>
        <taxon>Salamandroidea</taxon>
        <taxon>Salamandridae</taxon>
        <taxon>Pleurodelinae</taxon>
        <taxon>Pleurodeles</taxon>
    </lineage>
</organism>
<evidence type="ECO:0000313" key="3">
    <source>
        <dbReference type="Proteomes" id="UP001066276"/>
    </source>
</evidence>
<dbReference type="EMBL" id="JANPWB010000010">
    <property type="protein sequence ID" value="KAJ1142228.1"/>
    <property type="molecule type" value="Genomic_DNA"/>
</dbReference>
<protein>
    <submittedName>
        <fullName evidence="2">Uncharacterized protein</fullName>
    </submittedName>
</protein>
<evidence type="ECO:0000256" key="1">
    <source>
        <dbReference type="SAM" id="MobiDB-lite"/>
    </source>
</evidence>